<dbReference type="PANTHER" id="PTHR45036">
    <property type="entry name" value="METHYLTRANSFERASE LIKE 7B"/>
    <property type="match status" value="1"/>
</dbReference>
<feature type="domain" description="Methyltransferase type 11" evidence="2">
    <location>
        <begin position="16"/>
        <end position="62"/>
    </location>
</feature>
<feature type="compositionally biased region" description="Basic residues" evidence="1">
    <location>
        <begin position="123"/>
        <end position="133"/>
    </location>
</feature>
<dbReference type="InterPro" id="IPR029063">
    <property type="entry name" value="SAM-dependent_MTases_sf"/>
</dbReference>
<proteinExistence type="predicted"/>
<dbReference type="Pfam" id="PF08241">
    <property type="entry name" value="Methyltransf_11"/>
    <property type="match status" value="1"/>
</dbReference>
<evidence type="ECO:0000313" key="4">
    <source>
        <dbReference type="Proteomes" id="UP000216215"/>
    </source>
</evidence>
<name>A0AB36R6B0_9HYPH</name>
<feature type="region of interest" description="Disordered" evidence="1">
    <location>
        <begin position="95"/>
        <end position="133"/>
    </location>
</feature>
<evidence type="ECO:0000313" key="3">
    <source>
        <dbReference type="EMBL" id="PAQ00123.1"/>
    </source>
</evidence>
<dbReference type="InterPro" id="IPR013216">
    <property type="entry name" value="Methyltransf_11"/>
</dbReference>
<dbReference type="PANTHER" id="PTHR45036:SF1">
    <property type="entry name" value="METHYLTRANSFERASE LIKE 7A"/>
    <property type="match status" value="1"/>
</dbReference>
<evidence type="ECO:0000256" key="1">
    <source>
        <dbReference type="SAM" id="MobiDB-lite"/>
    </source>
</evidence>
<feature type="compositionally biased region" description="Basic and acidic residues" evidence="1">
    <location>
        <begin position="99"/>
        <end position="111"/>
    </location>
</feature>
<dbReference type="SUPFAM" id="SSF53335">
    <property type="entry name" value="S-adenosyl-L-methionine-dependent methyltransferases"/>
    <property type="match status" value="1"/>
</dbReference>
<dbReference type="Gene3D" id="3.40.50.150">
    <property type="entry name" value="Vaccinia Virus protein VP39"/>
    <property type="match status" value="1"/>
</dbReference>
<protein>
    <recommendedName>
        <fullName evidence="2">Methyltransferase type 11 domain-containing protein</fullName>
    </recommendedName>
</protein>
<gene>
    <name evidence="3" type="ORF">CIT25_19990</name>
</gene>
<dbReference type="Proteomes" id="UP000216215">
    <property type="component" value="Unassembled WGS sequence"/>
</dbReference>
<accession>A0AB36R6B0</accession>
<reference evidence="4" key="1">
    <citation type="submission" date="2017-08" db="EMBL/GenBank/DDBJ databases">
        <title>Mesorhizobium wenxinae sp. nov., a novel rhizobial species isolated from root nodules of chickpea (Cicer arietinum L.).</title>
        <authorList>
            <person name="Zhang J."/>
        </authorList>
    </citation>
    <scope>NUCLEOTIDE SEQUENCE [LARGE SCALE GENOMIC DNA]</scope>
    <source>
        <strain evidence="4">USDA 3392</strain>
    </source>
</reference>
<keyword evidence="4" id="KW-1185">Reference proteome</keyword>
<dbReference type="InterPro" id="IPR052356">
    <property type="entry name" value="Thiol_S-MT"/>
</dbReference>
<sequence length="133" mass="14613">MPSVAEPWMSNNEWRQNADQKRLADAMADTVVLTYSLCTIPHPNGALAEFRRVLKAGGRLVFIEHGGGETPLPEHAARASCRTVGLACRRLASDARASVADRGRRFHDPAPRKKFPAPLAARNSHHRGSAPRR</sequence>
<organism evidence="3 4">
    <name type="scientific">Mesorhizobium mediterraneum</name>
    <dbReference type="NCBI Taxonomy" id="43617"/>
    <lineage>
        <taxon>Bacteria</taxon>
        <taxon>Pseudomonadati</taxon>
        <taxon>Pseudomonadota</taxon>
        <taxon>Alphaproteobacteria</taxon>
        <taxon>Hyphomicrobiales</taxon>
        <taxon>Phyllobacteriaceae</taxon>
        <taxon>Mesorhizobium</taxon>
    </lineage>
</organism>
<comment type="caution">
    <text evidence="3">The sequence shown here is derived from an EMBL/GenBank/DDBJ whole genome shotgun (WGS) entry which is preliminary data.</text>
</comment>
<dbReference type="EMBL" id="NPKI01000026">
    <property type="protein sequence ID" value="PAQ00123.1"/>
    <property type="molecule type" value="Genomic_DNA"/>
</dbReference>
<evidence type="ECO:0000259" key="2">
    <source>
        <dbReference type="Pfam" id="PF08241"/>
    </source>
</evidence>
<dbReference type="GO" id="GO:0008757">
    <property type="term" value="F:S-adenosylmethionine-dependent methyltransferase activity"/>
    <property type="evidence" value="ECO:0007669"/>
    <property type="project" value="InterPro"/>
</dbReference>
<dbReference type="AlphaFoldDB" id="A0AB36R6B0"/>